<keyword evidence="2" id="KW-1133">Transmembrane helix</keyword>
<protein>
    <recommendedName>
        <fullName evidence="3">SHOCT domain-containing protein</fullName>
    </recommendedName>
</protein>
<dbReference type="AlphaFoldDB" id="A0A7C9HYL1"/>
<evidence type="ECO:0000259" key="3">
    <source>
        <dbReference type="Pfam" id="PF09851"/>
    </source>
</evidence>
<evidence type="ECO:0000256" key="1">
    <source>
        <dbReference type="SAM" id="MobiDB-lite"/>
    </source>
</evidence>
<sequence>MDIFVNNAPAQAVPQTYLPLQGVPYGYGPLSAPRHDGPPGFLLVALGIGAFLFLRRRRLHRFGGPGQMPEEVRHLRETFRQGRSRFMTDQAQQIARERYAKGEINADEYEALRRTLSGEHKPGQSGQPEAEGDLKL</sequence>
<dbReference type="Pfam" id="PF09851">
    <property type="entry name" value="SHOCT"/>
    <property type="match status" value="1"/>
</dbReference>
<evidence type="ECO:0000256" key="2">
    <source>
        <dbReference type="SAM" id="Phobius"/>
    </source>
</evidence>
<dbReference type="Proteomes" id="UP000483286">
    <property type="component" value="Unassembled WGS sequence"/>
</dbReference>
<keyword evidence="5" id="KW-1185">Reference proteome</keyword>
<feature type="transmembrane region" description="Helical" evidence="2">
    <location>
        <begin position="37"/>
        <end position="54"/>
    </location>
</feature>
<keyword evidence="2" id="KW-0812">Transmembrane</keyword>
<gene>
    <name evidence="4" type="ORF">GO986_09940</name>
</gene>
<feature type="region of interest" description="Disordered" evidence="1">
    <location>
        <begin position="114"/>
        <end position="136"/>
    </location>
</feature>
<dbReference type="InterPro" id="IPR018649">
    <property type="entry name" value="SHOCT"/>
</dbReference>
<reference evidence="4 5" key="1">
    <citation type="submission" date="2019-12" db="EMBL/GenBank/DDBJ databases">
        <title>Deinococcus sp. HMF7620 Genome sequencing and assembly.</title>
        <authorList>
            <person name="Kang H."/>
            <person name="Kim H."/>
            <person name="Joh K."/>
        </authorList>
    </citation>
    <scope>NUCLEOTIDE SEQUENCE [LARGE SCALE GENOMIC DNA]</scope>
    <source>
        <strain evidence="4 5">HMF7620</strain>
    </source>
</reference>
<name>A0A7C9HYL1_9DEIO</name>
<keyword evidence="2" id="KW-0472">Membrane</keyword>
<dbReference type="RefSeq" id="WP_157459144.1">
    <property type="nucleotide sequence ID" value="NZ_WQLB01000011.1"/>
</dbReference>
<dbReference type="EMBL" id="WQLB01000011">
    <property type="protein sequence ID" value="MVN87088.1"/>
    <property type="molecule type" value="Genomic_DNA"/>
</dbReference>
<proteinExistence type="predicted"/>
<feature type="domain" description="SHOCT" evidence="3">
    <location>
        <begin position="93"/>
        <end position="116"/>
    </location>
</feature>
<comment type="caution">
    <text evidence="4">The sequence shown here is derived from an EMBL/GenBank/DDBJ whole genome shotgun (WGS) entry which is preliminary data.</text>
</comment>
<evidence type="ECO:0000313" key="4">
    <source>
        <dbReference type="EMBL" id="MVN87088.1"/>
    </source>
</evidence>
<evidence type="ECO:0000313" key="5">
    <source>
        <dbReference type="Proteomes" id="UP000483286"/>
    </source>
</evidence>
<accession>A0A7C9HYL1</accession>
<organism evidence="4 5">
    <name type="scientific">Deinococcus arboris</name>
    <dbReference type="NCBI Taxonomy" id="2682977"/>
    <lineage>
        <taxon>Bacteria</taxon>
        <taxon>Thermotogati</taxon>
        <taxon>Deinococcota</taxon>
        <taxon>Deinococci</taxon>
        <taxon>Deinococcales</taxon>
        <taxon>Deinococcaceae</taxon>
        <taxon>Deinococcus</taxon>
    </lineage>
</organism>